<dbReference type="EMBL" id="GL433862">
    <property type="protein sequence ID" value="EFN51639.1"/>
    <property type="molecule type" value="Genomic_DNA"/>
</dbReference>
<evidence type="ECO:0000313" key="9">
    <source>
        <dbReference type="Proteomes" id="UP000008141"/>
    </source>
</evidence>
<evidence type="ECO:0000256" key="4">
    <source>
        <dbReference type="ARBA" id="ARBA00082153"/>
    </source>
</evidence>
<dbReference type="PROSITE" id="PS51880">
    <property type="entry name" value="TGS"/>
    <property type="match status" value="1"/>
</dbReference>
<feature type="compositionally biased region" description="Gly residues" evidence="5">
    <location>
        <begin position="347"/>
        <end position="366"/>
    </location>
</feature>
<dbReference type="Gene3D" id="1.10.3210.10">
    <property type="entry name" value="Hypothetical protein af1432"/>
    <property type="match status" value="2"/>
</dbReference>
<evidence type="ECO:0000256" key="1">
    <source>
        <dbReference type="ARBA" id="ARBA00007476"/>
    </source>
</evidence>
<dbReference type="InterPro" id="IPR004095">
    <property type="entry name" value="TGS"/>
</dbReference>
<dbReference type="OMA" id="NIREWQE"/>
<keyword evidence="9" id="KW-1185">Reference proteome</keyword>
<dbReference type="RefSeq" id="XP_005843741.1">
    <property type="nucleotide sequence ID" value="XM_005843679.1"/>
</dbReference>
<evidence type="ECO:0000259" key="7">
    <source>
        <dbReference type="PROSITE" id="PS51880"/>
    </source>
</evidence>
<dbReference type="InterPro" id="IPR012676">
    <property type="entry name" value="TGS-like"/>
</dbReference>
<dbReference type="GeneID" id="17350986"/>
<feature type="compositionally biased region" description="Low complexity" evidence="5">
    <location>
        <begin position="394"/>
        <end position="411"/>
    </location>
</feature>
<dbReference type="PANTHER" id="PTHR43061">
    <property type="entry name" value="GTP DIPHOSPHOKINASE RSH1, CHLOROPLASTIC-RELATED"/>
    <property type="match status" value="1"/>
</dbReference>
<evidence type="ECO:0000256" key="5">
    <source>
        <dbReference type="SAM" id="MobiDB-lite"/>
    </source>
</evidence>
<feature type="chain" id="PRO_5013379626" description="Putative GTP diphosphokinase RSH1, chloroplastic" evidence="6">
    <location>
        <begin position="16"/>
        <end position="559"/>
    </location>
</feature>
<sequence>MGSLLLDRLLSHAAAGPSVACGADHGPQQRVRASPRGPGRTLAFSGAAWQRGSSLGTPPRQVASRGRARRRGSGGGGLAVTTTCQALQVADYSFYQRLREGELTEDYLWETRLLPLLGYLSAAEATAVREALSLAYDAHSGQRRKSGEPFITHPVEVTRILAELRMDYESLVAGLLHDTVEDCGDVVRIIVVKLADRLHNMRTMASMPPSKQRRIAQETLQVLFCPCIMHANWRSAQGSVGLGVTIRVVPTGLDLASALQNGAVLPAVRRKSGVQLLFPIEVQIRTEAMNRLAENGIAVESWSCADRSWRAASGEDGIGTLDSWFTATSESNGSGSSSGSSGDEWEAGGGAPLANGNGAGRGGAARGAGAAATAADSARRFPFNLGMLVASMAGGAKQPQQQAPRGANGSSNGAGGANGNGRAALNGAAAGGAAAALSSGEGVLGEGAIDPQVLSRRINWLKSIREWQSEFVGTLTASEFVECVTDDLLGQSVFVFTPSGEVVRLPKGATVIDFAYHIHTEMGNTMVAAKVNGKVVSADRELQNAGPTAAARTLRPACL</sequence>
<dbReference type="InterPro" id="IPR012675">
    <property type="entry name" value="Beta-grasp_dom_sf"/>
</dbReference>
<proteinExistence type="inferred from homology"/>
<dbReference type="FunCoup" id="E1ZRJ9">
    <property type="interactions" value="460"/>
</dbReference>
<evidence type="ECO:0000313" key="8">
    <source>
        <dbReference type="EMBL" id="EFN51639.1"/>
    </source>
</evidence>
<evidence type="ECO:0000256" key="2">
    <source>
        <dbReference type="ARBA" id="ARBA00070102"/>
    </source>
</evidence>
<dbReference type="CDD" id="cd01668">
    <property type="entry name" value="TGS_RSH"/>
    <property type="match status" value="1"/>
</dbReference>
<name>E1ZRJ9_CHLVA</name>
<dbReference type="InterPro" id="IPR003607">
    <property type="entry name" value="HD/PDEase_dom"/>
</dbReference>
<feature type="region of interest" description="Disordered" evidence="5">
    <location>
        <begin position="18"/>
        <end position="37"/>
    </location>
</feature>
<keyword evidence="6" id="KW-0732">Signal</keyword>
<feature type="region of interest" description="Disordered" evidence="5">
    <location>
        <begin position="394"/>
        <end position="415"/>
    </location>
</feature>
<feature type="compositionally biased region" description="Low complexity" evidence="5">
    <location>
        <begin position="329"/>
        <end position="342"/>
    </location>
</feature>
<dbReference type="SMART" id="SM00471">
    <property type="entry name" value="HDc"/>
    <property type="match status" value="1"/>
</dbReference>
<dbReference type="Proteomes" id="UP000008141">
    <property type="component" value="Unassembled WGS sequence"/>
</dbReference>
<dbReference type="AlphaFoldDB" id="E1ZRJ9"/>
<feature type="region of interest" description="Disordered" evidence="5">
    <location>
        <begin position="50"/>
        <end position="77"/>
    </location>
</feature>
<accession>E1ZRJ9</accession>
<feature type="domain" description="TGS" evidence="7">
    <location>
        <begin position="489"/>
        <end position="559"/>
    </location>
</feature>
<comment type="similarity">
    <text evidence="1">Belongs to the RelA/SpoT family.</text>
</comment>
<dbReference type="STRING" id="554065.E1ZRJ9"/>
<dbReference type="SUPFAM" id="SSF81271">
    <property type="entry name" value="TGS-like"/>
    <property type="match status" value="1"/>
</dbReference>
<dbReference type="PANTHER" id="PTHR43061:SF1">
    <property type="entry name" value="GTP DIPHOSPHOKINASE RSH1, CHLOROPLASTIC-RELATED"/>
    <property type="match status" value="1"/>
</dbReference>
<reference evidence="8 9" key="1">
    <citation type="journal article" date="2010" name="Plant Cell">
        <title>The Chlorella variabilis NC64A genome reveals adaptation to photosymbiosis, coevolution with viruses, and cryptic sex.</title>
        <authorList>
            <person name="Blanc G."/>
            <person name="Duncan G."/>
            <person name="Agarkova I."/>
            <person name="Borodovsky M."/>
            <person name="Gurnon J."/>
            <person name="Kuo A."/>
            <person name="Lindquist E."/>
            <person name="Lucas S."/>
            <person name="Pangilinan J."/>
            <person name="Polle J."/>
            <person name="Salamov A."/>
            <person name="Terry A."/>
            <person name="Yamada T."/>
            <person name="Dunigan D.D."/>
            <person name="Grigoriev I.V."/>
            <person name="Claverie J.M."/>
            <person name="Van Etten J.L."/>
        </authorList>
    </citation>
    <scope>NUCLEOTIDE SEQUENCE [LARGE SCALE GENOMIC DNA]</scope>
    <source>
        <strain evidence="8 9">NC64A</strain>
    </source>
</reference>
<dbReference type="Gene3D" id="3.10.20.30">
    <property type="match status" value="1"/>
</dbReference>
<feature type="region of interest" description="Disordered" evidence="5">
    <location>
        <begin position="322"/>
        <end position="366"/>
    </location>
</feature>
<protein>
    <recommendedName>
        <fullName evidence="2">Putative GTP diphosphokinase RSH1, chloroplastic</fullName>
    </recommendedName>
    <alternativeName>
        <fullName evidence="3">RelA/SpoT homolog 1</fullName>
    </alternativeName>
    <alternativeName>
        <fullName evidence="4">ppGpp synthetase RSH1</fullName>
    </alternativeName>
</protein>
<gene>
    <name evidence="8" type="ORF">CHLNCDRAFT_59198</name>
</gene>
<dbReference type="SUPFAM" id="SSF109604">
    <property type="entry name" value="HD-domain/PDEase-like"/>
    <property type="match status" value="1"/>
</dbReference>
<feature type="signal peptide" evidence="6">
    <location>
        <begin position="1"/>
        <end position="15"/>
    </location>
</feature>
<dbReference type="eggNOG" id="KOG1157">
    <property type="taxonomic scope" value="Eukaryota"/>
</dbReference>
<dbReference type="KEGG" id="cvr:CHLNCDRAFT_59198"/>
<dbReference type="InParanoid" id="E1ZRJ9"/>
<dbReference type="FunFam" id="3.10.20.30:FF:000002">
    <property type="entry name" value="GTP pyrophosphokinase (RelA/SpoT)"/>
    <property type="match status" value="1"/>
</dbReference>
<evidence type="ECO:0000256" key="3">
    <source>
        <dbReference type="ARBA" id="ARBA00075768"/>
    </source>
</evidence>
<dbReference type="Pfam" id="PF02824">
    <property type="entry name" value="TGS"/>
    <property type="match status" value="1"/>
</dbReference>
<organism evidence="9">
    <name type="scientific">Chlorella variabilis</name>
    <name type="common">Green alga</name>
    <dbReference type="NCBI Taxonomy" id="554065"/>
    <lineage>
        <taxon>Eukaryota</taxon>
        <taxon>Viridiplantae</taxon>
        <taxon>Chlorophyta</taxon>
        <taxon>core chlorophytes</taxon>
        <taxon>Trebouxiophyceae</taxon>
        <taxon>Chlorellales</taxon>
        <taxon>Chlorellaceae</taxon>
        <taxon>Chlorella clade</taxon>
        <taxon>Chlorella</taxon>
    </lineage>
</organism>
<dbReference type="InterPro" id="IPR033655">
    <property type="entry name" value="TGS_RelA/SpoT"/>
</dbReference>
<dbReference type="OrthoDB" id="430679at2759"/>
<evidence type="ECO:0000256" key="6">
    <source>
        <dbReference type="SAM" id="SignalP"/>
    </source>
</evidence>
<dbReference type="Pfam" id="PF13328">
    <property type="entry name" value="HD_4"/>
    <property type="match status" value="2"/>
</dbReference>